<evidence type="ECO:0008006" key="5">
    <source>
        <dbReference type="Google" id="ProtNLM"/>
    </source>
</evidence>
<protein>
    <recommendedName>
        <fullName evidence="5">T9SS C-terminal target domain-containing protein</fullName>
    </recommendedName>
</protein>
<keyword evidence="4" id="KW-1185">Reference proteome</keyword>
<feature type="region of interest" description="Disordered" evidence="1">
    <location>
        <begin position="373"/>
        <end position="403"/>
    </location>
</feature>
<gene>
    <name evidence="3" type="ORF">JIN85_17415</name>
</gene>
<name>A0A934SDM7_9BACT</name>
<feature type="chain" id="PRO_5037604006" description="T9SS C-terminal target domain-containing protein" evidence="2">
    <location>
        <begin position="20"/>
        <end position="572"/>
    </location>
</feature>
<evidence type="ECO:0000256" key="2">
    <source>
        <dbReference type="SAM" id="SignalP"/>
    </source>
</evidence>
<dbReference type="RefSeq" id="WP_200273178.1">
    <property type="nucleotide sequence ID" value="NZ_JAENIJ010000038.1"/>
</dbReference>
<accession>A0A934SDM7</accession>
<reference evidence="3" key="1">
    <citation type="submission" date="2021-01" db="EMBL/GenBank/DDBJ databases">
        <title>Modified the classification status of verrucomicrobia.</title>
        <authorList>
            <person name="Feng X."/>
        </authorList>
    </citation>
    <scope>NUCLEOTIDE SEQUENCE</scope>
    <source>
        <strain evidence="3">KCTC 22041</strain>
    </source>
</reference>
<evidence type="ECO:0000313" key="4">
    <source>
        <dbReference type="Proteomes" id="UP000603141"/>
    </source>
</evidence>
<feature type="signal peptide" evidence="2">
    <location>
        <begin position="1"/>
        <end position="19"/>
    </location>
</feature>
<keyword evidence="2" id="KW-0732">Signal</keyword>
<dbReference type="AlphaFoldDB" id="A0A934SDM7"/>
<comment type="caution">
    <text evidence="3">The sequence shown here is derived from an EMBL/GenBank/DDBJ whole genome shotgun (WGS) entry which is preliminary data.</text>
</comment>
<dbReference type="PANTHER" id="PTHR41339">
    <property type="entry name" value="LIPL48"/>
    <property type="match status" value="1"/>
</dbReference>
<organism evidence="3 4">
    <name type="scientific">Luteolibacter pohnpeiensis</name>
    <dbReference type="NCBI Taxonomy" id="454153"/>
    <lineage>
        <taxon>Bacteria</taxon>
        <taxon>Pseudomonadati</taxon>
        <taxon>Verrucomicrobiota</taxon>
        <taxon>Verrucomicrobiia</taxon>
        <taxon>Verrucomicrobiales</taxon>
        <taxon>Verrucomicrobiaceae</taxon>
        <taxon>Luteolibacter</taxon>
    </lineage>
</organism>
<sequence>MKRKALCILFGLAPASLMAADVSVTSDITVNTTWTASNTYLLDKPIFITNGATLTIEPGTLILGEENTTNETFGSLIATRGSKLVADGTKEAPIVFTARAERDGIDGDPEVKPDPAFGDASFWGGVILLGNAPINNYVGSVNTGEAVIEGFPTNGDTSSTSFGGSDPTDNSGILRYVSIRFGGFEFQPDEEINGLTLGGVGNGTTIDYVEIVSNSDDGVEFFGGTVNTKHIAVAFCQDECFDIDQGQQGYHQFWFGIQNADPLLGDFGGEWDGGKGDTVTGTPYTTATIYNMTLIGTGATTTGSVDDGINLSDNFAGTLANSLVHDFNGAALTTQSDGVQSPKPTFNNNTWGVFGNGSGIVPNIGGTGSLDPAGSGNSAVGTDPDLGGISRIPDGGLDPRPNASSPLYSSALADFPASAPSGFFDTVNYRGAFGSDNWLDGWTYLSQNGYLGDLADVPSDTEIPEFVDTDSDGMSDFLEDQLSAYGFDKNVSQTAMVSSFLSGQGFYTTDSIQELATGNQMIIEASGSEVNLTLPVYKSSDLEEFTPAGDLELTLPKDAAKQFYRIQVGGAE</sequence>
<evidence type="ECO:0000256" key="1">
    <source>
        <dbReference type="SAM" id="MobiDB-lite"/>
    </source>
</evidence>
<dbReference type="EMBL" id="JAENIJ010000038">
    <property type="protein sequence ID" value="MBK1884202.1"/>
    <property type="molecule type" value="Genomic_DNA"/>
</dbReference>
<dbReference type="PANTHER" id="PTHR41339:SF1">
    <property type="entry name" value="SECRETED PROTEIN"/>
    <property type="match status" value="1"/>
</dbReference>
<dbReference type="Proteomes" id="UP000603141">
    <property type="component" value="Unassembled WGS sequence"/>
</dbReference>
<proteinExistence type="predicted"/>
<evidence type="ECO:0000313" key="3">
    <source>
        <dbReference type="EMBL" id="MBK1884202.1"/>
    </source>
</evidence>